<feature type="region of interest" description="Disordered" evidence="1">
    <location>
        <begin position="1443"/>
        <end position="1506"/>
    </location>
</feature>
<feature type="compositionally biased region" description="Basic and acidic residues" evidence="1">
    <location>
        <begin position="1451"/>
        <end position="1468"/>
    </location>
</feature>
<feature type="compositionally biased region" description="Basic and acidic residues" evidence="1">
    <location>
        <begin position="1373"/>
        <end position="1384"/>
    </location>
</feature>
<keyword evidence="4" id="KW-1185">Reference proteome</keyword>
<feature type="region of interest" description="Disordered" evidence="1">
    <location>
        <begin position="1313"/>
        <end position="1337"/>
    </location>
</feature>
<feature type="compositionally biased region" description="Low complexity" evidence="1">
    <location>
        <begin position="499"/>
        <end position="514"/>
    </location>
</feature>
<feature type="region of interest" description="Disordered" evidence="1">
    <location>
        <begin position="1373"/>
        <end position="1402"/>
    </location>
</feature>
<feature type="compositionally biased region" description="Polar residues" evidence="1">
    <location>
        <begin position="680"/>
        <end position="695"/>
    </location>
</feature>
<feature type="compositionally biased region" description="Polar residues" evidence="1">
    <location>
        <begin position="515"/>
        <end position="525"/>
    </location>
</feature>
<feature type="compositionally biased region" description="Low complexity" evidence="1">
    <location>
        <begin position="569"/>
        <end position="584"/>
    </location>
</feature>
<evidence type="ECO:0000256" key="1">
    <source>
        <dbReference type="SAM" id="MobiDB-lite"/>
    </source>
</evidence>
<evidence type="ECO:0000313" key="3">
    <source>
        <dbReference type="EMBL" id="GAA4507824.1"/>
    </source>
</evidence>
<dbReference type="Pfam" id="PF14410">
    <property type="entry name" value="GH-E"/>
    <property type="match status" value="1"/>
</dbReference>
<feature type="compositionally biased region" description="Basic and acidic residues" evidence="1">
    <location>
        <begin position="642"/>
        <end position="653"/>
    </location>
</feature>
<feature type="compositionally biased region" description="Basic and acidic residues" evidence="1">
    <location>
        <begin position="1231"/>
        <end position="1252"/>
    </location>
</feature>
<feature type="domain" description="Toxin YqcG C-terminal" evidence="2">
    <location>
        <begin position="1314"/>
        <end position="1381"/>
    </location>
</feature>
<comment type="caution">
    <text evidence="3">The sequence shown here is derived from an EMBL/GenBank/DDBJ whole genome shotgun (WGS) entry which is preliminary data.</text>
</comment>
<feature type="region of interest" description="Disordered" evidence="1">
    <location>
        <begin position="450"/>
        <end position="788"/>
    </location>
</feature>
<feature type="compositionally biased region" description="Basic and acidic residues" evidence="1">
    <location>
        <begin position="1477"/>
        <end position="1506"/>
    </location>
</feature>
<feature type="compositionally biased region" description="Basic and acidic residues" evidence="1">
    <location>
        <begin position="1048"/>
        <end position="1058"/>
    </location>
</feature>
<organism evidence="3 4">
    <name type="scientific">Actinoallomurus oryzae</name>
    <dbReference type="NCBI Taxonomy" id="502180"/>
    <lineage>
        <taxon>Bacteria</taxon>
        <taxon>Bacillati</taxon>
        <taxon>Actinomycetota</taxon>
        <taxon>Actinomycetes</taxon>
        <taxon>Streptosporangiales</taxon>
        <taxon>Thermomonosporaceae</taxon>
        <taxon>Actinoallomurus</taxon>
    </lineage>
</organism>
<feature type="region of interest" description="Disordered" evidence="1">
    <location>
        <begin position="1030"/>
        <end position="1058"/>
    </location>
</feature>
<reference evidence="4" key="1">
    <citation type="journal article" date="2019" name="Int. J. Syst. Evol. Microbiol.">
        <title>The Global Catalogue of Microorganisms (GCM) 10K type strain sequencing project: providing services to taxonomists for standard genome sequencing and annotation.</title>
        <authorList>
            <consortium name="The Broad Institute Genomics Platform"/>
            <consortium name="The Broad Institute Genome Sequencing Center for Infectious Disease"/>
            <person name="Wu L."/>
            <person name="Ma J."/>
        </authorList>
    </citation>
    <scope>NUCLEOTIDE SEQUENCE [LARGE SCALE GENOMIC DNA]</scope>
    <source>
        <strain evidence="4">JCM 17933</strain>
    </source>
</reference>
<feature type="region of interest" description="Disordered" evidence="1">
    <location>
        <begin position="1231"/>
        <end position="1276"/>
    </location>
</feature>
<dbReference type="Proteomes" id="UP001500503">
    <property type="component" value="Unassembled WGS sequence"/>
</dbReference>
<evidence type="ECO:0000259" key="2">
    <source>
        <dbReference type="Pfam" id="PF14410"/>
    </source>
</evidence>
<evidence type="ECO:0000313" key="4">
    <source>
        <dbReference type="Proteomes" id="UP001500503"/>
    </source>
</evidence>
<sequence length="1506" mass="158754">MAPGYVAVPHTWVASGHGIAEASNTLATATDTLCSQLADAGACWGSSKDEIGRMFFNGDDKTPGFGKSRDAFLNDLADMVNLLRATGGLLKLSGRNYAVADEASTVGSALPKGADKDALAAVNPYYLPPVSQTLVKSDPVPPFQLFDFLSKLLQELVGGCQWPDGSLSGLASMRDAFYATADSISSVADEVAGHAHTVTANNSGETAQKFASFAAALRGGGEEGGLLWLASESKALGDSVDALIKQEKAARLQFKLSFEFMAATWVAAWVISWFTGPAAEGAALAATESAGSELNAFIRAAAKAALMGAGYGGSLDAIGQYAHIHEGAQKGWNFAELGKAMGEGAIAGGVMGVGGAAVARGSGRLTTALSSWMESGGLKGAASRFAFAGTTGTVGNIVAQAIVDQHVDVGQAAQFGFGMAGIEAARPSGRHSAEQISNAYRLHTWASEHADSLPPAGSAHDGAPTSGTSPHTPPPAGEGGEGGNPAPQPNPGGNTPHNDPSGSGAPPAARAGDSQLASAPAQNAAHTGADAVTAPHGTDNAAAKNSTTAAGPAGEAPSIIAAPGRHAGDATAGAAGDATAGAAGPARQSAPPSNRPSITDILNREPSTSSPRGGAAADPLTGPRSAGGRPPEVPAEPGGADVGHDASSRRDPQPGRPGEALSAAHPDQSHGPQAPGRSLGTATTDVASAQDSGRGTAQPAGQRPEPVPAAVTPVDHGPGPSASHADITGGDHAVSSGGRQDTAVATPADHPAASGPSPEARTVVDRPTPREVNGTRSTDLNPDTRPPLIPAHGERALAALRGEHANTLTEGEALRASQWAHLRDSATAAPVARERYPFENASTVEARRLGLTAPDGTERTVTEFTVKVRLQADEAMAPHDVVRAKSNILDAVDLYYNHQHRLPDGSQLHVRVVFDDVPSRSAADGAVQLHPGNGAYEGERPDMLTWYADMDPVVTAHELGHHFDLHDEYAEPGRLTASEVRRDASAMGSGELYWSDHALVVDHNGNSVPGIVGLRDRHLAELNAFADRAAPDGPSIHGDAGLPVPAEHSTRPGRSDRALDLPDHVRELRDRVDGDGRPVFPAEGRDPVEHAMLLDRMHTLFGDEARTADHLRYTEALSDAARRLYETAPDYSFRGEDLQGLHHLADIADTSPHGRLPHADVLHEVARQTLDRSPTPHDIEGLSKLAAHLNDHMDGRHAFERPSDALHRAAADKLGTLPSTEVTHRAIDQMAEEQRRDSDRHEHAVPAADRKEKAKQKAVRDAQNMRGRPLTSAEQRDIEQAVEQQWRDSGGTLHRPSLRDKTIRGILENRDSQGNLLDANTGKPIPQGRADIGHKPGDEWRRVRDEAKRMGLTQEQLNSIVQDSSMYQWEDRNQNRGHRHEDRSAGGTSKRLQRVKKHRDGSVTIDGQRIYADGSTYDEKTGVKIHSSDVPDVFARRQWQDTVQNASDQTSQEKRALQAQKKADDLTKRIAGQWGKSAKEQMRKRAEQAQADADRLREQAQKKKRR</sequence>
<gene>
    <name evidence="3" type="ORF">GCM10023191_066720</name>
</gene>
<name>A0ABP8QRB9_9ACTN</name>
<dbReference type="EMBL" id="BAABHF010000042">
    <property type="protein sequence ID" value="GAA4507824.1"/>
    <property type="molecule type" value="Genomic_DNA"/>
</dbReference>
<proteinExistence type="predicted"/>
<protein>
    <recommendedName>
        <fullName evidence="2">Toxin YqcG C-terminal domain-containing protein</fullName>
    </recommendedName>
</protein>
<dbReference type="InterPro" id="IPR026835">
    <property type="entry name" value="YqcG_C"/>
</dbReference>
<accession>A0ABP8QRB9</accession>